<dbReference type="AlphaFoldDB" id="A0A7G2E1X9"/>
<evidence type="ECO:0000313" key="1">
    <source>
        <dbReference type="EMBL" id="CAD5314745.1"/>
    </source>
</evidence>
<proteinExistence type="predicted"/>
<dbReference type="EMBL" id="LR881466">
    <property type="protein sequence ID" value="CAD5314745.1"/>
    <property type="molecule type" value="Genomic_DNA"/>
</dbReference>
<gene>
    <name evidence="1" type="ORF">AT9943_LOCUS3169</name>
</gene>
<accession>A0A7G2E1X9</accession>
<reference evidence="1 2" key="1">
    <citation type="submission" date="2020-09" db="EMBL/GenBank/DDBJ databases">
        <authorList>
            <person name="Ashkenazy H."/>
        </authorList>
    </citation>
    <scope>NUCLEOTIDE SEQUENCE [LARGE SCALE GENOMIC DNA]</scope>
    <source>
        <strain evidence="2">cv. Cdm-0</strain>
    </source>
</reference>
<protein>
    <submittedName>
        <fullName evidence="1">(thale cress) hypothetical protein</fullName>
    </submittedName>
</protein>
<organism evidence="1 2">
    <name type="scientific">Arabidopsis thaliana</name>
    <name type="common">Mouse-ear cress</name>
    <dbReference type="NCBI Taxonomy" id="3702"/>
    <lineage>
        <taxon>Eukaryota</taxon>
        <taxon>Viridiplantae</taxon>
        <taxon>Streptophyta</taxon>
        <taxon>Embryophyta</taxon>
        <taxon>Tracheophyta</taxon>
        <taxon>Spermatophyta</taxon>
        <taxon>Magnoliopsida</taxon>
        <taxon>eudicotyledons</taxon>
        <taxon>Gunneridae</taxon>
        <taxon>Pentapetalae</taxon>
        <taxon>rosids</taxon>
        <taxon>malvids</taxon>
        <taxon>Brassicales</taxon>
        <taxon>Brassicaceae</taxon>
        <taxon>Camelineae</taxon>
        <taxon>Arabidopsis</taxon>
    </lineage>
</organism>
<name>A0A7G2E1X9_ARATH</name>
<sequence>MVGVLDCINNGRRSRYCSSSTTRQVDTGDRVEFHRWEVSEFHCGVLALPAVGVAESSVGVKAPVSKRL</sequence>
<evidence type="ECO:0000313" key="2">
    <source>
        <dbReference type="Proteomes" id="UP000516314"/>
    </source>
</evidence>
<dbReference type="Proteomes" id="UP000516314">
    <property type="component" value="Chromosome 1"/>
</dbReference>